<organism evidence="1 2">
    <name type="scientific">[Eubacterium] siraeum</name>
    <dbReference type="NCBI Taxonomy" id="39492"/>
    <lineage>
        <taxon>Bacteria</taxon>
        <taxon>Bacillati</taxon>
        <taxon>Bacillota</taxon>
        <taxon>Clostridia</taxon>
        <taxon>Eubacteriales</taxon>
        <taxon>Oscillospiraceae</taxon>
        <taxon>Oscillospiraceae incertae sedis</taxon>
    </lineage>
</organism>
<proteinExistence type="predicted"/>
<reference evidence="1 2" key="1">
    <citation type="submission" date="2015-09" db="EMBL/GenBank/DDBJ databases">
        <authorList>
            <consortium name="Pathogen Informatics"/>
        </authorList>
    </citation>
    <scope>NUCLEOTIDE SEQUENCE [LARGE SCALE GENOMIC DNA]</scope>
    <source>
        <strain evidence="1 2">2789STDY5834928</strain>
    </source>
</reference>
<evidence type="ECO:0000313" key="1">
    <source>
        <dbReference type="EMBL" id="CUQ90511.1"/>
    </source>
</evidence>
<dbReference type="AlphaFoldDB" id="A0A175A396"/>
<dbReference type="Proteomes" id="UP000095662">
    <property type="component" value="Unassembled WGS sequence"/>
</dbReference>
<evidence type="ECO:0000313" key="2">
    <source>
        <dbReference type="Proteomes" id="UP000095662"/>
    </source>
</evidence>
<protein>
    <submittedName>
        <fullName evidence="1">Uncharacterized protein</fullName>
    </submittedName>
</protein>
<name>A0A175A396_9FIRM</name>
<dbReference type="EMBL" id="CZBY01000020">
    <property type="protein sequence ID" value="CUQ90511.1"/>
    <property type="molecule type" value="Genomic_DNA"/>
</dbReference>
<dbReference type="STRING" id="39492.ERS852540_02144"/>
<accession>A0A175A396</accession>
<sequence>MSPQKKAIELILNFIEDKLGYTIETAGLPVGGGLSAEAQAAKDNGTTLDRQRQDRTLPLLILSKNKIQGVAMEQLFNIGNLISRATKLPQDECVQLMSATVSTDAATVGKVGDFWIYSMIVDVRIAF</sequence>
<gene>
    <name evidence="1" type="ORF">ERS852540_02144</name>
</gene>